<evidence type="ECO:0000256" key="2">
    <source>
        <dbReference type="ARBA" id="ARBA00022617"/>
    </source>
</evidence>
<dbReference type="PRINTS" id="PR00463">
    <property type="entry name" value="EP450I"/>
</dbReference>
<evidence type="ECO:0000313" key="8">
    <source>
        <dbReference type="Proteomes" id="UP000228535"/>
    </source>
</evidence>
<dbReference type="Proteomes" id="UP000228535">
    <property type="component" value="Unassembled WGS sequence"/>
</dbReference>
<dbReference type="SUPFAM" id="SSF48264">
    <property type="entry name" value="Cytochrome P450"/>
    <property type="match status" value="1"/>
</dbReference>
<dbReference type="PANTHER" id="PTHR24302:SF15">
    <property type="entry name" value="FATTY-ACID PEROXYGENASE"/>
    <property type="match status" value="1"/>
</dbReference>
<dbReference type="GO" id="GO:0005506">
    <property type="term" value="F:iron ion binding"/>
    <property type="evidence" value="ECO:0007669"/>
    <property type="project" value="InterPro"/>
</dbReference>
<reference evidence="7 8" key="1">
    <citation type="submission" date="2017-11" db="EMBL/GenBank/DDBJ databases">
        <title>Genomic Encyclopedia of Archaeal and Bacterial Type Strains, Phase II (KMG-II): From Individual Species to Whole Genera.</title>
        <authorList>
            <person name="Goeker M."/>
        </authorList>
    </citation>
    <scope>NUCLEOTIDE SEQUENCE [LARGE SCALE GENOMIC DNA]</scope>
    <source>
        <strain evidence="7 8">DSM 11115</strain>
    </source>
</reference>
<keyword evidence="5 6" id="KW-0408">Iron</keyword>
<dbReference type="Gene3D" id="1.10.630.10">
    <property type="entry name" value="Cytochrome P450"/>
    <property type="match status" value="1"/>
</dbReference>
<protein>
    <submittedName>
        <fullName evidence="7">Fatty-acid peroxygenase</fullName>
    </submittedName>
</protein>
<evidence type="ECO:0000256" key="3">
    <source>
        <dbReference type="ARBA" id="ARBA00022723"/>
    </source>
</evidence>
<evidence type="ECO:0000256" key="4">
    <source>
        <dbReference type="ARBA" id="ARBA00023002"/>
    </source>
</evidence>
<keyword evidence="8" id="KW-1185">Reference proteome</keyword>
<proteinExistence type="inferred from homology"/>
<evidence type="ECO:0000256" key="1">
    <source>
        <dbReference type="ARBA" id="ARBA00010617"/>
    </source>
</evidence>
<dbReference type="EMBL" id="PGFA01000001">
    <property type="protein sequence ID" value="PJJ59059.1"/>
    <property type="molecule type" value="Genomic_DNA"/>
</dbReference>
<dbReference type="InterPro" id="IPR036396">
    <property type="entry name" value="Cyt_P450_sf"/>
</dbReference>
<accession>A0A2M9BM77</accession>
<dbReference type="InterPro" id="IPR002401">
    <property type="entry name" value="Cyt_P450_E_grp-I"/>
</dbReference>
<dbReference type="InterPro" id="IPR001128">
    <property type="entry name" value="Cyt_P450"/>
</dbReference>
<keyword evidence="2 6" id="KW-0349">Heme</keyword>
<name>A0A2M9BM77_9BACT</name>
<dbReference type="AlphaFoldDB" id="A0A2M9BM77"/>
<evidence type="ECO:0000313" key="7">
    <source>
        <dbReference type="EMBL" id="PJJ59059.1"/>
    </source>
</evidence>
<dbReference type="GO" id="GO:0004497">
    <property type="term" value="F:monooxygenase activity"/>
    <property type="evidence" value="ECO:0007669"/>
    <property type="project" value="InterPro"/>
</dbReference>
<comment type="similarity">
    <text evidence="1">Belongs to the cytochrome P450 family.</text>
</comment>
<evidence type="ECO:0000256" key="6">
    <source>
        <dbReference type="PIRSR" id="PIRSR602401-1"/>
    </source>
</evidence>
<dbReference type="GO" id="GO:0016705">
    <property type="term" value="F:oxidoreductase activity, acting on paired donors, with incorporation or reduction of molecular oxygen"/>
    <property type="evidence" value="ECO:0007669"/>
    <property type="project" value="InterPro"/>
</dbReference>
<feature type="binding site" description="axial binding residue" evidence="6">
    <location>
        <position position="394"/>
    </location>
    <ligand>
        <name>heme</name>
        <dbReference type="ChEBI" id="CHEBI:30413"/>
    </ligand>
    <ligandPart>
        <name>Fe</name>
        <dbReference type="ChEBI" id="CHEBI:18248"/>
    </ligandPart>
</feature>
<keyword evidence="3 6" id="KW-0479">Metal-binding</keyword>
<evidence type="ECO:0000256" key="5">
    <source>
        <dbReference type="ARBA" id="ARBA00023004"/>
    </source>
</evidence>
<gene>
    <name evidence="7" type="ORF">CLV45_0472</name>
</gene>
<organism evidence="7 8">
    <name type="scientific">Hymenobacter chitinivorans DSM 11115</name>
    <dbReference type="NCBI Taxonomy" id="1121954"/>
    <lineage>
        <taxon>Bacteria</taxon>
        <taxon>Pseudomonadati</taxon>
        <taxon>Bacteroidota</taxon>
        <taxon>Cytophagia</taxon>
        <taxon>Cytophagales</taxon>
        <taxon>Hymenobacteraceae</taxon>
        <taxon>Hymenobacter</taxon>
    </lineage>
</organism>
<dbReference type="CDD" id="cd11067">
    <property type="entry name" value="CYP152"/>
    <property type="match status" value="1"/>
</dbReference>
<dbReference type="Pfam" id="PF00067">
    <property type="entry name" value="p450"/>
    <property type="match status" value="1"/>
</dbReference>
<comment type="caution">
    <text evidence="7">The sequence shown here is derived from an EMBL/GenBank/DDBJ whole genome shotgun (WGS) entry which is preliminary data.</text>
</comment>
<dbReference type="GO" id="GO:0020037">
    <property type="term" value="F:heme binding"/>
    <property type="evidence" value="ECO:0007669"/>
    <property type="project" value="InterPro"/>
</dbReference>
<dbReference type="InterPro" id="IPR050705">
    <property type="entry name" value="Cytochrome_P450_3A"/>
</dbReference>
<keyword evidence="4" id="KW-0560">Oxidoreductase</keyword>
<dbReference type="PANTHER" id="PTHR24302">
    <property type="entry name" value="CYTOCHROME P450 FAMILY 3"/>
    <property type="match status" value="1"/>
</dbReference>
<comment type="cofactor">
    <cofactor evidence="6">
        <name>heme</name>
        <dbReference type="ChEBI" id="CHEBI:30413"/>
    </cofactor>
</comment>
<sequence>MEKGFAAKSGAYLNSSSSLPAVFYLLLPYPKKAMQTIPRDPSLDSTLDVVREGFPFIWNRVRNLHSDIFQIRLMGQRAICLHGPEAAELFYDPAYFVRTGAVPRRVQTTLMGLDAVQTHDGAEHRCRKDAFMALMTPQSRGRLMRLLAREWQAAAEYWAGQEEIVLFDEAQEVLCRAACAWAGVPLPDEDARRRARDFGLMVDAFGGAGPRHWRGKRARTRTEDWMEGLIKQIRKGRLEVAAGSPADVMAGLGDADGELLSARMAAIELINVVRPIVAIATYITFAAVALHEYPAYKGLLRADEEYTEYFVQEVRRDFPFAPFLGARVRQDFTWRGCRFDKGTLVLLDVYGLNHDPRVWPEPNVFWPDRFRHQAISPYNFIPQGGGYYDTGHRCAGEWITIETLKQAVTFLNTGIRYEVPAQDLRYDLTRMPTLPASGFVMRQVRPTGQPAPTAVQTAACPFHH</sequence>